<dbReference type="PIRSF" id="PIRSF000103">
    <property type="entry name" value="HIBADH"/>
    <property type="match status" value="1"/>
</dbReference>
<reference evidence="6 7" key="1">
    <citation type="submission" date="2019-03" db="EMBL/GenBank/DDBJ databases">
        <authorList>
            <person name="Dong K."/>
        </authorList>
    </citation>
    <scope>NUCLEOTIDE SEQUENCE [LARGE SCALE GENOMIC DNA]</scope>
    <source>
        <strain evidence="7">dk512</strain>
    </source>
</reference>
<dbReference type="PANTHER" id="PTHR22981:SF7">
    <property type="entry name" value="3-HYDROXYISOBUTYRATE DEHYDROGENASE, MITOCHONDRIAL"/>
    <property type="match status" value="1"/>
</dbReference>
<dbReference type="InterPro" id="IPR036291">
    <property type="entry name" value="NAD(P)-bd_dom_sf"/>
</dbReference>
<dbReference type="InterPro" id="IPR006115">
    <property type="entry name" value="6PGDH_NADP-bd"/>
</dbReference>
<dbReference type="SUPFAM" id="SSF48179">
    <property type="entry name" value="6-phosphogluconate dehydrogenase C-terminal domain-like"/>
    <property type="match status" value="1"/>
</dbReference>
<dbReference type="Gene3D" id="3.40.50.720">
    <property type="entry name" value="NAD(P)-binding Rossmann-like Domain"/>
    <property type="match status" value="1"/>
</dbReference>
<dbReference type="InterPro" id="IPR029154">
    <property type="entry name" value="HIBADH-like_NADP-bd"/>
</dbReference>
<dbReference type="PANTHER" id="PTHR22981">
    <property type="entry name" value="3-HYDROXYISOBUTYRATE DEHYDROGENASE-RELATED"/>
    <property type="match status" value="1"/>
</dbReference>
<keyword evidence="2" id="KW-0560">Oxidoreductase</keyword>
<evidence type="ECO:0000256" key="2">
    <source>
        <dbReference type="ARBA" id="ARBA00023002"/>
    </source>
</evidence>
<dbReference type="EMBL" id="CP038266">
    <property type="protein sequence ID" value="QBR88011.1"/>
    <property type="molecule type" value="Genomic_DNA"/>
</dbReference>
<keyword evidence="7" id="KW-1185">Reference proteome</keyword>
<comment type="similarity">
    <text evidence="1">Belongs to the HIBADH-related family.</text>
</comment>
<feature type="domain" description="3-hydroxyisobutyrate dehydrogenase-like NAD-binding" evidence="5">
    <location>
        <begin position="172"/>
        <end position="291"/>
    </location>
</feature>
<keyword evidence="3" id="KW-0520">NAD</keyword>
<evidence type="ECO:0000256" key="3">
    <source>
        <dbReference type="ARBA" id="ARBA00023027"/>
    </source>
</evidence>
<evidence type="ECO:0000259" key="4">
    <source>
        <dbReference type="Pfam" id="PF03446"/>
    </source>
</evidence>
<sequence length="297" mass="30956">MVENRTLVVGFVGLGMMGTPMSRNLAGAGFDLRVHDADPERTRTVAAELGVAAVLDPADLAACDVLVTMLPTSAIVRSVFLDDDGALAIPLREGTVIVDMSSSDPAETVETGRALAAFGVRLVDAPVSGGVPRAAKGTLAIMMGADDEEAAALAERVVEPMSRSVYRTGALGTGDAMKALNNFVAGAAFAATSEALIAGRQFGLDPQLMVDILNDSTGQSFSSTHVFGPHVVEERYASGFALPLITKDIRIARELQRGLGRDAPVCEAVTAAFGEALDALGGVDHTEAYRHWSGESR</sequence>
<accession>A0ABX5SS27</accession>
<dbReference type="PROSITE" id="PS00895">
    <property type="entry name" value="3_HYDROXYISOBUT_DH"/>
    <property type="match status" value="1"/>
</dbReference>
<evidence type="ECO:0000313" key="6">
    <source>
        <dbReference type="EMBL" id="QBR88011.1"/>
    </source>
</evidence>
<dbReference type="SUPFAM" id="SSF51735">
    <property type="entry name" value="NAD(P)-binding Rossmann-fold domains"/>
    <property type="match status" value="1"/>
</dbReference>
<dbReference type="Pfam" id="PF03446">
    <property type="entry name" value="NAD_binding_2"/>
    <property type="match status" value="1"/>
</dbReference>
<dbReference type="Proteomes" id="UP000295748">
    <property type="component" value="Chromosome"/>
</dbReference>
<evidence type="ECO:0000259" key="5">
    <source>
        <dbReference type="Pfam" id="PF14833"/>
    </source>
</evidence>
<dbReference type="Pfam" id="PF14833">
    <property type="entry name" value="NAD_binding_11"/>
    <property type="match status" value="1"/>
</dbReference>
<organism evidence="6 7">
    <name type="scientific">Microbacterium wangchenii</name>
    <dbReference type="NCBI Taxonomy" id="2541726"/>
    <lineage>
        <taxon>Bacteria</taxon>
        <taxon>Bacillati</taxon>
        <taxon>Actinomycetota</taxon>
        <taxon>Actinomycetes</taxon>
        <taxon>Micrococcales</taxon>
        <taxon>Microbacteriaceae</taxon>
        <taxon>Microbacterium</taxon>
    </lineage>
</organism>
<dbReference type="InterPro" id="IPR015815">
    <property type="entry name" value="HIBADH-related"/>
</dbReference>
<evidence type="ECO:0000313" key="7">
    <source>
        <dbReference type="Proteomes" id="UP000295748"/>
    </source>
</evidence>
<dbReference type="InterPro" id="IPR008927">
    <property type="entry name" value="6-PGluconate_DH-like_C_sf"/>
</dbReference>
<dbReference type="RefSeq" id="WP_135064054.1">
    <property type="nucleotide sequence ID" value="NZ_CP038266.1"/>
</dbReference>
<protein>
    <submittedName>
        <fullName evidence="6">NAD(P)-dependent oxidoreductase</fullName>
    </submittedName>
</protein>
<dbReference type="InterPro" id="IPR002204">
    <property type="entry name" value="3-OH-isobutyrate_DH-rel_CS"/>
</dbReference>
<proteinExistence type="inferred from homology"/>
<dbReference type="Gene3D" id="1.10.1040.10">
    <property type="entry name" value="N-(1-d-carboxylethyl)-l-norvaline Dehydrogenase, domain 2"/>
    <property type="match status" value="1"/>
</dbReference>
<name>A0ABX5SS27_9MICO</name>
<evidence type="ECO:0000256" key="1">
    <source>
        <dbReference type="ARBA" id="ARBA00009080"/>
    </source>
</evidence>
<dbReference type="InterPro" id="IPR013328">
    <property type="entry name" value="6PGD_dom2"/>
</dbReference>
<feature type="domain" description="6-phosphogluconate dehydrogenase NADP-binding" evidence="4">
    <location>
        <begin position="9"/>
        <end position="167"/>
    </location>
</feature>
<gene>
    <name evidence="6" type="ORF">E4K62_04445</name>
</gene>